<dbReference type="Pfam" id="PF00069">
    <property type="entry name" value="Pkinase"/>
    <property type="match status" value="1"/>
</dbReference>
<keyword evidence="4 5" id="KW-0067">ATP-binding</keyword>
<dbReference type="GO" id="GO:0005524">
    <property type="term" value="F:ATP binding"/>
    <property type="evidence" value="ECO:0007669"/>
    <property type="project" value="UniProtKB-UniRule"/>
</dbReference>
<reference evidence="9" key="1">
    <citation type="journal article" date="2014" name="Int. J. Syst. Evol. Microbiol.">
        <title>Complete genome sequence of Corynebacterium casei LMG S-19264T (=DSM 44701T), isolated from a smear-ripened cheese.</title>
        <authorList>
            <consortium name="US DOE Joint Genome Institute (JGI-PGF)"/>
            <person name="Walter F."/>
            <person name="Albersmeier A."/>
            <person name="Kalinowski J."/>
            <person name="Ruckert C."/>
        </authorList>
    </citation>
    <scope>NUCLEOTIDE SEQUENCE</scope>
    <source>
        <strain evidence="9">JCM 3093</strain>
    </source>
</reference>
<evidence type="ECO:0000259" key="8">
    <source>
        <dbReference type="PROSITE" id="PS50011"/>
    </source>
</evidence>
<evidence type="ECO:0000256" key="4">
    <source>
        <dbReference type="ARBA" id="ARBA00022840"/>
    </source>
</evidence>
<accession>A0AA37F2K0</accession>
<dbReference type="Gene3D" id="3.30.200.20">
    <property type="entry name" value="Phosphorylase Kinase, domain 1"/>
    <property type="match status" value="1"/>
</dbReference>
<keyword evidence="7" id="KW-0812">Transmembrane</keyword>
<dbReference type="AlphaFoldDB" id="A0AA37F2K0"/>
<feature type="transmembrane region" description="Helical" evidence="7">
    <location>
        <begin position="625"/>
        <end position="645"/>
    </location>
</feature>
<dbReference type="PANTHER" id="PTHR43289">
    <property type="entry name" value="MITOGEN-ACTIVATED PROTEIN KINASE KINASE KINASE 20-RELATED"/>
    <property type="match status" value="1"/>
</dbReference>
<feature type="compositionally biased region" description="Pro residues" evidence="6">
    <location>
        <begin position="439"/>
        <end position="471"/>
    </location>
</feature>
<feature type="transmembrane region" description="Helical" evidence="7">
    <location>
        <begin position="561"/>
        <end position="580"/>
    </location>
</feature>
<feature type="region of interest" description="Disordered" evidence="6">
    <location>
        <begin position="324"/>
        <end position="479"/>
    </location>
</feature>
<sequence>MTGDTQAPERLGPYRLLRKIGEGGMGAVHLGLDEDGREVAVKVLHPHVAADLKARDRLTREVETMRRVRSPHVAEVLDARLTGAQPYIVTRFAPGRTLEETVLADGPLPDDQVIRLARGLCAALVAIHAADVVHRDLKPANVMLVDGDPLVIDFGIAHLVNATRLTQTGMFVGTPGYLAPEIIRDSEITQAADVHALASTVFFAATGKPPFGTGSFEVVCFNIMEGRANLDLAPAWLRGWLRRALDVDAAARPGAQELYRAARSLDPAVTAFRSEPHTGSHAEPPPRTAVLGGTRVLPGEAPPPDGTKIIDPVPPDGTEVIGRMPSDGTRVLDPAPPDGTKIIDPVPSAPANGARALAQDETFSDLLPPVEYAKPDRRDRKVRDPRDPRDPRDDRGRSAAAAPPPYVPAAPPPYVPAPPAARRAAPPPYPDQRVAGYPAPQPTGPAQPYPPPATQPRGYAPPAPRHTPPAPERQARPPYRTGHPLAALLLLVIAVGLACVLPVAVSAIALVAVLCLRVGENLFGDLAERRSVRGSSASDPLLVLVGTPWALLKAATATLLTGPLAAMFGMCVWGALVYIGKMGTDQAAAYAAGAFVAGLFVLPGGGKPRKAVSRALTGVIRSPGAAMVTTIILGTLAFFTVMAALGMNPSFDPWRPPSVAVRELTESWKAQANESAMGVMDLIGGLVDDLLKSVGLGFLSFWK</sequence>
<dbReference type="Proteomes" id="UP000627984">
    <property type="component" value="Unassembled WGS sequence"/>
</dbReference>
<dbReference type="SMART" id="SM00220">
    <property type="entry name" value="S_TKc"/>
    <property type="match status" value="1"/>
</dbReference>
<feature type="compositionally biased region" description="Pro residues" evidence="6">
    <location>
        <begin position="402"/>
        <end position="430"/>
    </location>
</feature>
<dbReference type="GO" id="GO:0004674">
    <property type="term" value="F:protein serine/threonine kinase activity"/>
    <property type="evidence" value="ECO:0007669"/>
    <property type="project" value="TreeGrafter"/>
</dbReference>
<evidence type="ECO:0000256" key="5">
    <source>
        <dbReference type="PROSITE-ProRule" id="PRU10141"/>
    </source>
</evidence>
<gene>
    <name evidence="9" type="ORF">GCM10010126_07280</name>
</gene>
<proteinExistence type="predicted"/>
<dbReference type="EMBL" id="BMQD01000002">
    <property type="protein sequence ID" value="GGK50293.1"/>
    <property type="molecule type" value="Genomic_DNA"/>
</dbReference>
<feature type="region of interest" description="Disordered" evidence="6">
    <location>
        <begin position="274"/>
        <end position="312"/>
    </location>
</feature>
<dbReference type="InterPro" id="IPR011009">
    <property type="entry name" value="Kinase-like_dom_sf"/>
</dbReference>
<evidence type="ECO:0000256" key="1">
    <source>
        <dbReference type="ARBA" id="ARBA00022679"/>
    </source>
</evidence>
<name>A0AA37F2K0_9ACTN</name>
<comment type="caution">
    <text evidence="9">The sequence shown here is derived from an EMBL/GenBank/DDBJ whole genome shotgun (WGS) entry which is preliminary data.</text>
</comment>
<dbReference type="CDD" id="cd14014">
    <property type="entry name" value="STKc_PknB_like"/>
    <property type="match status" value="1"/>
</dbReference>
<keyword evidence="1" id="KW-0808">Transferase</keyword>
<dbReference type="InterPro" id="IPR017441">
    <property type="entry name" value="Protein_kinase_ATP_BS"/>
</dbReference>
<dbReference type="SUPFAM" id="SSF56112">
    <property type="entry name" value="Protein kinase-like (PK-like)"/>
    <property type="match status" value="1"/>
</dbReference>
<dbReference type="InterPro" id="IPR008271">
    <property type="entry name" value="Ser/Thr_kinase_AS"/>
</dbReference>
<feature type="transmembrane region" description="Helical" evidence="7">
    <location>
        <begin position="587"/>
        <end position="605"/>
    </location>
</feature>
<organism evidence="9 10">
    <name type="scientific">Planomonospora parontospora</name>
    <dbReference type="NCBI Taxonomy" id="58119"/>
    <lineage>
        <taxon>Bacteria</taxon>
        <taxon>Bacillati</taxon>
        <taxon>Actinomycetota</taxon>
        <taxon>Actinomycetes</taxon>
        <taxon>Streptosporangiales</taxon>
        <taxon>Streptosporangiaceae</taxon>
        <taxon>Planomonospora</taxon>
    </lineage>
</organism>
<evidence type="ECO:0000256" key="7">
    <source>
        <dbReference type="SAM" id="Phobius"/>
    </source>
</evidence>
<evidence type="ECO:0000313" key="9">
    <source>
        <dbReference type="EMBL" id="GGK50293.1"/>
    </source>
</evidence>
<dbReference type="PANTHER" id="PTHR43289:SF34">
    <property type="entry name" value="SERINE_THREONINE-PROTEIN KINASE YBDM-RELATED"/>
    <property type="match status" value="1"/>
</dbReference>
<dbReference type="RefSeq" id="WP_191893485.1">
    <property type="nucleotide sequence ID" value="NZ_BMQD01000002.1"/>
</dbReference>
<keyword evidence="7" id="KW-0472">Membrane</keyword>
<keyword evidence="2 5" id="KW-0547">Nucleotide-binding</keyword>
<dbReference type="Gene3D" id="1.10.510.10">
    <property type="entry name" value="Transferase(Phosphotransferase) domain 1"/>
    <property type="match status" value="1"/>
</dbReference>
<evidence type="ECO:0000313" key="10">
    <source>
        <dbReference type="Proteomes" id="UP000627984"/>
    </source>
</evidence>
<keyword evidence="7" id="KW-1133">Transmembrane helix</keyword>
<feature type="domain" description="Protein kinase" evidence="8">
    <location>
        <begin position="14"/>
        <end position="269"/>
    </location>
</feature>
<feature type="compositionally biased region" description="Basic and acidic residues" evidence="6">
    <location>
        <begin position="373"/>
        <end position="397"/>
    </location>
</feature>
<evidence type="ECO:0000256" key="3">
    <source>
        <dbReference type="ARBA" id="ARBA00022777"/>
    </source>
</evidence>
<reference evidence="9" key="2">
    <citation type="submission" date="2022-09" db="EMBL/GenBank/DDBJ databases">
        <authorList>
            <person name="Sun Q."/>
            <person name="Ohkuma M."/>
        </authorList>
    </citation>
    <scope>NUCLEOTIDE SEQUENCE</scope>
    <source>
        <strain evidence="9">JCM 3093</strain>
    </source>
</reference>
<dbReference type="PROSITE" id="PS00107">
    <property type="entry name" value="PROTEIN_KINASE_ATP"/>
    <property type="match status" value="1"/>
</dbReference>
<dbReference type="InterPro" id="IPR000719">
    <property type="entry name" value="Prot_kinase_dom"/>
</dbReference>
<dbReference type="PROSITE" id="PS50011">
    <property type="entry name" value="PROTEIN_KINASE_DOM"/>
    <property type="match status" value="1"/>
</dbReference>
<dbReference type="PROSITE" id="PS00108">
    <property type="entry name" value="PROTEIN_KINASE_ST"/>
    <property type="match status" value="1"/>
</dbReference>
<evidence type="ECO:0000256" key="6">
    <source>
        <dbReference type="SAM" id="MobiDB-lite"/>
    </source>
</evidence>
<protein>
    <recommendedName>
        <fullName evidence="8">Protein kinase domain-containing protein</fullName>
    </recommendedName>
</protein>
<keyword evidence="3" id="KW-0418">Kinase</keyword>
<feature type="transmembrane region" description="Helical" evidence="7">
    <location>
        <begin position="485"/>
        <end position="516"/>
    </location>
</feature>
<evidence type="ECO:0000256" key="2">
    <source>
        <dbReference type="ARBA" id="ARBA00022741"/>
    </source>
</evidence>
<feature type="binding site" evidence="5">
    <location>
        <position position="42"/>
    </location>
    <ligand>
        <name>ATP</name>
        <dbReference type="ChEBI" id="CHEBI:30616"/>
    </ligand>
</feature>